<name>A0A622EXZ7_SALER</name>
<protein>
    <submittedName>
        <fullName evidence="1">Thiosulfate reductase cytochrome B subunit</fullName>
    </submittedName>
</protein>
<evidence type="ECO:0000313" key="1">
    <source>
        <dbReference type="EMBL" id="ECY9094935.1"/>
    </source>
</evidence>
<dbReference type="AlphaFoldDB" id="A0A622EXZ7"/>
<gene>
    <name evidence="1" type="ORF">F7L18_22910</name>
</gene>
<sequence length="34" mass="3793">YLCTLGDTPGQIFRSMVDGYHRHCTAPRGDKPTV</sequence>
<dbReference type="EMBL" id="AALESM010000026">
    <property type="protein sequence ID" value="ECY9094935.1"/>
    <property type="molecule type" value="Genomic_DNA"/>
</dbReference>
<organism evidence="1">
    <name type="scientific">Salmonella enterica</name>
    <name type="common">Salmonella choleraesuis</name>
    <dbReference type="NCBI Taxonomy" id="28901"/>
    <lineage>
        <taxon>Bacteria</taxon>
        <taxon>Pseudomonadati</taxon>
        <taxon>Pseudomonadota</taxon>
        <taxon>Gammaproteobacteria</taxon>
        <taxon>Enterobacterales</taxon>
        <taxon>Enterobacteriaceae</taxon>
        <taxon>Salmonella</taxon>
    </lineage>
</organism>
<proteinExistence type="predicted"/>
<reference evidence="1" key="1">
    <citation type="submission" date="2019-09" db="EMBL/GenBank/DDBJ databases">
        <authorList>
            <consortium name="NARMS: The National Antimicrobial Resistance Monitoring System"/>
        </authorList>
    </citation>
    <scope>NUCLEOTIDE SEQUENCE</scope>
    <source>
        <strain evidence="1">CVM N19S0391</strain>
    </source>
</reference>
<accession>A0A622EXZ7</accession>
<feature type="non-terminal residue" evidence="1">
    <location>
        <position position="1"/>
    </location>
</feature>
<comment type="caution">
    <text evidence="1">The sequence shown here is derived from an EMBL/GenBank/DDBJ whole genome shotgun (WGS) entry which is preliminary data.</text>
</comment>